<reference evidence="12" key="1">
    <citation type="submission" date="2024-10" db="EMBL/GenBank/DDBJ databases">
        <authorList>
            <person name="Ryan C."/>
        </authorList>
    </citation>
    <scope>NUCLEOTIDE SEQUENCE [LARGE SCALE GENOMIC DNA]</scope>
</reference>
<keyword evidence="6" id="KW-0804">Transcription</keyword>
<evidence type="ECO:0000313" key="13">
    <source>
        <dbReference type="Proteomes" id="UP001497457"/>
    </source>
</evidence>
<dbReference type="InterPro" id="IPR046829">
    <property type="entry name" value="Calmod_bind_C"/>
</dbReference>
<dbReference type="PANTHER" id="PTHR31713">
    <property type="entry name" value="OS02G0177800 PROTEIN"/>
    <property type="match status" value="1"/>
</dbReference>
<protein>
    <submittedName>
        <fullName evidence="12">Uncharacterized protein</fullName>
    </submittedName>
</protein>
<evidence type="ECO:0000256" key="5">
    <source>
        <dbReference type="ARBA" id="ARBA00023159"/>
    </source>
</evidence>
<evidence type="ECO:0000256" key="7">
    <source>
        <dbReference type="ARBA" id="ARBA00023242"/>
    </source>
</evidence>
<keyword evidence="7" id="KW-0539">Nucleus</keyword>
<dbReference type="Proteomes" id="UP001497457">
    <property type="component" value="Chromosome 2b"/>
</dbReference>
<dbReference type="AlphaFoldDB" id="A0ABC8ZXV0"/>
<name>A0ABC8ZXV0_9POAL</name>
<evidence type="ECO:0000313" key="12">
    <source>
        <dbReference type="EMBL" id="CAL4968688.1"/>
    </source>
</evidence>
<keyword evidence="5" id="KW-0010">Activator</keyword>
<feature type="domain" description="Calmodulin binding protein central" evidence="10">
    <location>
        <begin position="303"/>
        <end position="367"/>
    </location>
</feature>
<gene>
    <name evidence="12" type="ORF">URODEC1_LOCUS49182</name>
</gene>
<keyword evidence="13" id="KW-1185">Reference proteome</keyword>
<dbReference type="Pfam" id="PF07887">
    <property type="entry name" value="Calmodulin_bind"/>
    <property type="match status" value="1"/>
</dbReference>
<dbReference type="GO" id="GO:0003677">
    <property type="term" value="F:DNA binding"/>
    <property type="evidence" value="ECO:0007669"/>
    <property type="project" value="UniProtKB-KW"/>
</dbReference>
<dbReference type="EMBL" id="OZ075112">
    <property type="protein sequence ID" value="CAL4968688.1"/>
    <property type="molecule type" value="Genomic_DNA"/>
</dbReference>
<comment type="subcellular location">
    <subcellularLocation>
        <location evidence="1">Nucleus</location>
    </subcellularLocation>
</comment>
<feature type="domain" description="Calmodulin binding protein C-terminal" evidence="11">
    <location>
        <begin position="373"/>
        <end position="428"/>
    </location>
</feature>
<evidence type="ECO:0000259" key="10">
    <source>
        <dbReference type="Pfam" id="PF20451"/>
    </source>
</evidence>
<evidence type="ECO:0000256" key="8">
    <source>
        <dbReference type="SAM" id="MobiDB-lite"/>
    </source>
</evidence>
<evidence type="ECO:0000256" key="6">
    <source>
        <dbReference type="ARBA" id="ARBA00023163"/>
    </source>
</evidence>
<comment type="similarity">
    <text evidence="2">Belongs to the plant ACBP60 protein family.</text>
</comment>
<accession>A0ABC8ZXV0</accession>
<dbReference type="InterPro" id="IPR012416">
    <property type="entry name" value="CBP60"/>
</dbReference>
<organism evidence="12 13">
    <name type="scientific">Urochloa decumbens</name>
    <dbReference type="NCBI Taxonomy" id="240449"/>
    <lineage>
        <taxon>Eukaryota</taxon>
        <taxon>Viridiplantae</taxon>
        <taxon>Streptophyta</taxon>
        <taxon>Embryophyta</taxon>
        <taxon>Tracheophyta</taxon>
        <taxon>Spermatophyta</taxon>
        <taxon>Magnoliopsida</taxon>
        <taxon>Liliopsida</taxon>
        <taxon>Poales</taxon>
        <taxon>Poaceae</taxon>
        <taxon>PACMAD clade</taxon>
        <taxon>Panicoideae</taxon>
        <taxon>Panicodae</taxon>
        <taxon>Paniceae</taxon>
        <taxon>Melinidinae</taxon>
        <taxon>Urochloa</taxon>
    </lineage>
</organism>
<proteinExistence type="inferred from homology"/>
<evidence type="ECO:0000256" key="3">
    <source>
        <dbReference type="ARBA" id="ARBA00023015"/>
    </source>
</evidence>
<evidence type="ECO:0000256" key="4">
    <source>
        <dbReference type="ARBA" id="ARBA00023125"/>
    </source>
</evidence>
<dbReference type="Pfam" id="PF20452">
    <property type="entry name" value="Calmod_bind_C"/>
    <property type="match status" value="1"/>
</dbReference>
<feature type="region of interest" description="Disordered" evidence="8">
    <location>
        <begin position="1"/>
        <end position="27"/>
    </location>
</feature>
<evidence type="ECO:0000256" key="2">
    <source>
        <dbReference type="ARBA" id="ARBA00007214"/>
    </source>
</evidence>
<keyword evidence="4" id="KW-0238">DNA-binding</keyword>
<evidence type="ECO:0000259" key="9">
    <source>
        <dbReference type="Pfam" id="PF07887"/>
    </source>
</evidence>
<evidence type="ECO:0000259" key="11">
    <source>
        <dbReference type="Pfam" id="PF20452"/>
    </source>
</evidence>
<evidence type="ECO:0000256" key="1">
    <source>
        <dbReference type="ARBA" id="ARBA00004123"/>
    </source>
</evidence>
<feature type="domain" description="Calmodulin binding protein-like N-terminal" evidence="9">
    <location>
        <begin position="145"/>
        <end position="289"/>
    </location>
</feature>
<dbReference type="InterPro" id="IPR046831">
    <property type="entry name" value="Calmodulin_bind_N"/>
</dbReference>
<sequence>MSLSRPRRGREEEEGEDGEGSTPAKRPRGCNCNCCLHRREKEDFYEAQIEILKKEMRCMSQGFAEERKNRQREMQEFYQNSQLLFKEVKGLISEQNSRMERCCHSSELLWERVNTLISETSPLGEHVRKCSDLRTLSHQSEIRTYRLKFVNKCCNDKYSRHDMMADDGNPIKVAIYDNENRIIINGPLSSIQVKIVVLDGEFNKENKEQWSENSFKTSIIHCRPGKQPLFANGLYLKLENGVAHLCGAKFQDNSSFVPSKKFRLGVMAADDSISDKILEGISESFAVKDGRGYQKKKDLFPSLSDPIYKLKKIGENGDRHKLLENMDINLVQDFLRLYKKDKSSLRKDCRNIPDHDWNIIVRHALSCKPGPERYSYCIPGMKATICFNSLYNIVGAEFNGKYISYEELNSTQKSLVEGSKMVAYENLEVAHHEYNDPCHEHEVIAGYEGSCSLRGSCSMPPLPTLPTRLHDDISPHGEVVESAPAQESPRPRQRWAKIVTVVTTLRFLNKKPQASAGEMSQTPPTESSFGKACVSDDLWVMEMEADIEMCPIPLAESSFGMDELSYKDWEWE</sequence>
<dbReference type="Pfam" id="PF20451">
    <property type="entry name" value="Calmod_bind_M"/>
    <property type="match status" value="1"/>
</dbReference>
<dbReference type="InterPro" id="IPR046830">
    <property type="entry name" value="Calmod_bind_M"/>
</dbReference>
<dbReference type="GO" id="GO:0005634">
    <property type="term" value="C:nucleus"/>
    <property type="evidence" value="ECO:0007669"/>
    <property type="project" value="UniProtKB-SubCell"/>
</dbReference>
<keyword evidence="3" id="KW-0805">Transcription regulation</keyword>
<dbReference type="PANTHER" id="PTHR31713:SF55">
    <property type="entry name" value="OS11G0663100 PROTEIN"/>
    <property type="match status" value="1"/>
</dbReference>